<feature type="domain" description="K-box" evidence="7">
    <location>
        <begin position="84"/>
        <end position="202"/>
    </location>
</feature>
<keyword evidence="4" id="KW-0804">Transcription</keyword>
<dbReference type="STRING" id="2711.A0A067G526"/>
<evidence type="ECO:0000256" key="4">
    <source>
        <dbReference type="ARBA" id="ARBA00023163"/>
    </source>
</evidence>
<dbReference type="GO" id="GO:0045944">
    <property type="term" value="P:positive regulation of transcription by RNA polymerase II"/>
    <property type="evidence" value="ECO:0007669"/>
    <property type="project" value="InterPro"/>
</dbReference>
<dbReference type="InterPro" id="IPR002100">
    <property type="entry name" value="TF_MADSbox"/>
</dbReference>
<accession>A0A067G526</accession>
<dbReference type="Proteomes" id="UP000027120">
    <property type="component" value="Unassembled WGS sequence"/>
</dbReference>
<dbReference type="InterPro" id="IPR002487">
    <property type="entry name" value="TF_Kbox"/>
</dbReference>
<evidence type="ECO:0000256" key="3">
    <source>
        <dbReference type="ARBA" id="ARBA00023125"/>
    </source>
</evidence>
<dbReference type="InterPro" id="IPR050142">
    <property type="entry name" value="MADS-box/MEF2_TF"/>
</dbReference>
<reference evidence="8 9" key="1">
    <citation type="submission" date="2014-04" db="EMBL/GenBank/DDBJ databases">
        <authorList>
            <consortium name="International Citrus Genome Consortium"/>
            <person name="Gmitter F."/>
            <person name="Chen C."/>
            <person name="Farmerie W."/>
            <person name="Harkins T."/>
            <person name="Desany B."/>
            <person name="Mohiuddin M."/>
            <person name="Kodira C."/>
            <person name="Borodovsky M."/>
            <person name="Lomsadze A."/>
            <person name="Burns P."/>
            <person name="Jenkins J."/>
            <person name="Prochnik S."/>
            <person name="Shu S."/>
            <person name="Chapman J."/>
            <person name="Pitluck S."/>
            <person name="Schmutz J."/>
            <person name="Rokhsar D."/>
        </authorList>
    </citation>
    <scope>NUCLEOTIDE SEQUENCE</scope>
</reference>
<feature type="domain" description="MADS-box" evidence="6">
    <location>
        <begin position="1"/>
        <end position="61"/>
    </location>
</feature>
<dbReference type="InterPro" id="IPR036879">
    <property type="entry name" value="TF_MADSbox_sf"/>
</dbReference>
<keyword evidence="2" id="KW-0805">Transcription regulation</keyword>
<organism evidence="8 9">
    <name type="scientific">Citrus sinensis</name>
    <name type="common">Sweet orange</name>
    <name type="synonym">Citrus aurantium var. sinensis</name>
    <dbReference type="NCBI Taxonomy" id="2711"/>
    <lineage>
        <taxon>Eukaryota</taxon>
        <taxon>Viridiplantae</taxon>
        <taxon>Streptophyta</taxon>
        <taxon>Embryophyta</taxon>
        <taxon>Tracheophyta</taxon>
        <taxon>Spermatophyta</taxon>
        <taxon>Magnoliopsida</taxon>
        <taxon>eudicotyledons</taxon>
        <taxon>Gunneridae</taxon>
        <taxon>Pentapetalae</taxon>
        <taxon>rosids</taxon>
        <taxon>malvids</taxon>
        <taxon>Sapindales</taxon>
        <taxon>Rutaceae</taxon>
        <taxon>Aurantioideae</taxon>
        <taxon>Citrus</taxon>
    </lineage>
</organism>
<dbReference type="Pfam" id="PF01486">
    <property type="entry name" value="K-box"/>
    <property type="match status" value="1"/>
</dbReference>
<dbReference type="PROSITE" id="PS50066">
    <property type="entry name" value="MADS_BOX_2"/>
    <property type="match status" value="1"/>
</dbReference>
<keyword evidence="5" id="KW-0539">Nucleus</keyword>
<name>A0A067G526_CITSI</name>
<dbReference type="GO" id="GO:0005634">
    <property type="term" value="C:nucleus"/>
    <property type="evidence" value="ECO:0007669"/>
    <property type="project" value="UniProtKB-SubCell"/>
</dbReference>
<evidence type="ECO:0000313" key="8">
    <source>
        <dbReference type="EMBL" id="KDO73615.1"/>
    </source>
</evidence>
<dbReference type="AlphaFoldDB" id="A0A067G526"/>
<dbReference type="GO" id="GO:0006357">
    <property type="term" value="P:regulation of transcription by RNA polymerase II"/>
    <property type="evidence" value="ECO:0000318"/>
    <property type="project" value="GO_Central"/>
</dbReference>
<evidence type="ECO:0000256" key="2">
    <source>
        <dbReference type="ARBA" id="ARBA00023015"/>
    </source>
</evidence>
<evidence type="ECO:0000313" key="9">
    <source>
        <dbReference type="Proteomes" id="UP000027120"/>
    </source>
</evidence>
<dbReference type="GO" id="GO:0046983">
    <property type="term" value="F:protein dimerization activity"/>
    <property type="evidence" value="ECO:0007669"/>
    <property type="project" value="InterPro"/>
</dbReference>
<dbReference type="PANTHER" id="PTHR48019">
    <property type="entry name" value="SERUM RESPONSE FACTOR HOMOLOG"/>
    <property type="match status" value="1"/>
</dbReference>
<dbReference type="CDD" id="cd00265">
    <property type="entry name" value="MADS_MEF2_like"/>
    <property type="match status" value="1"/>
</dbReference>
<dbReference type="GO" id="GO:0000981">
    <property type="term" value="F:DNA-binding transcription factor activity, RNA polymerase II-specific"/>
    <property type="evidence" value="ECO:0000318"/>
    <property type="project" value="GO_Central"/>
</dbReference>
<evidence type="ECO:0000259" key="6">
    <source>
        <dbReference type="PROSITE" id="PS50066"/>
    </source>
</evidence>
<evidence type="ECO:0000259" key="7">
    <source>
        <dbReference type="PROSITE" id="PS51297"/>
    </source>
</evidence>
<evidence type="ECO:0000256" key="1">
    <source>
        <dbReference type="ARBA" id="ARBA00004123"/>
    </source>
</evidence>
<protein>
    <recommendedName>
        <fullName evidence="10">MADS-box protein</fullName>
    </recommendedName>
</protein>
<dbReference type="SMR" id="A0A067G526"/>
<dbReference type="PRINTS" id="PR00404">
    <property type="entry name" value="MADSDOMAIN"/>
</dbReference>
<dbReference type="Gene3D" id="3.40.1810.10">
    <property type="entry name" value="Transcription factor, MADS-box"/>
    <property type="match status" value="1"/>
</dbReference>
<proteinExistence type="predicted"/>
<comment type="subcellular location">
    <subcellularLocation>
        <location evidence="1">Nucleus</location>
    </subcellularLocation>
</comment>
<dbReference type="InterPro" id="IPR033896">
    <property type="entry name" value="MEF2-like_N"/>
</dbReference>
<dbReference type="Pfam" id="PF00319">
    <property type="entry name" value="SRF-TF"/>
    <property type="match status" value="1"/>
</dbReference>
<gene>
    <name evidence="8" type="ORF">CISIN_1g024093mg</name>
</gene>
<dbReference type="SMART" id="SM00432">
    <property type="entry name" value="MADS"/>
    <property type="match status" value="1"/>
</dbReference>
<evidence type="ECO:0008006" key="10">
    <source>
        <dbReference type="Google" id="ProtNLM"/>
    </source>
</evidence>
<sequence length="272" mass="31310">MGRGKMEMKRIENATNRQVTFSKRRNGLFKKARELTILCDAKVSILICSSTAKAHEYISPSTTTKQLLDLYQKTLRVDLWSSHYEKMLENLGAVEQVNRILKKQIRQRMGESLNDLTLEELTGLEQDILDGLKIIHECKDQVLARQINTFKRKVCSVCHIILKTYDSSLSFILLFVGNFQVRGVQKENKSLQDGFVSKISCLSSIFLITEDIKQRIKTFENNEILVFIQIINAKEEDPHYEYELVDNGEHCDSDFGFQNEGPGIFALRLQPN</sequence>
<dbReference type="EMBL" id="KK784885">
    <property type="protein sequence ID" value="KDO73615.1"/>
    <property type="molecule type" value="Genomic_DNA"/>
</dbReference>
<dbReference type="PROSITE" id="PS51297">
    <property type="entry name" value="K_BOX"/>
    <property type="match status" value="1"/>
</dbReference>
<dbReference type="GO" id="GO:0000978">
    <property type="term" value="F:RNA polymerase II cis-regulatory region sequence-specific DNA binding"/>
    <property type="evidence" value="ECO:0000318"/>
    <property type="project" value="GO_Central"/>
</dbReference>
<keyword evidence="9" id="KW-1185">Reference proteome</keyword>
<dbReference type="SUPFAM" id="SSF55455">
    <property type="entry name" value="SRF-like"/>
    <property type="match status" value="1"/>
</dbReference>
<keyword evidence="3" id="KW-0238">DNA-binding</keyword>
<evidence type="ECO:0000256" key="5">
    <source>
        <dbReference type="ARBA" id="ARBA00023242"/>
    </source>
</evidence>